<keyword evidence="1" id="KW-0812">Transmembrane</keyword>
<evidence type="ECO:0008006" key="4">
    <source>
        <dbReference type="Google" id="ProtNLM"/>
    </source>
</evidence>
<dbReference type="HOGENOM" id="CLU_050687_0_0_9"/>
<dbReference type="Pfam" id="PF12679">
    <property type="entry name" value="ABC2_membrane_2"/>
    <property type="match status" value="1"/>
</dbReference>
<gene>
    <name evidence="2" type="ordered locus">Bsel_1892</name>
</gene>
<protein>
    <recommendedName>
        <fullName evidence="4">ABC-2 type transport system permease protein</fullName>
    </recommendedName>
</protein>
<dbReference type="KEGG" id="bse:Bsel_1892"/>
<dbReference type="PANTHER" id="PTHR37305:SF1">
    <property type="entry name" value="MEMBRANE PROTEIN"/>
    <property type="match status" value="1"/>
</dbReference>
<feature type="transmembrane region" description="Helical" evidence="1">
    <location>
        <begin position="148"/>
        <end position="180"/>
    </location>
</feature>
<feature type="transmembrane region" description="Helical" evidence="1">
    <location>
        <begin position="109"/>
        <end position="127"/>
    </location>
</feature>
<keyword evidence="3" id="KW-1185">Reference proteome</keyword>
<evidence type="ECO:0000256" key="1">
    <source>
        <dbReference type="SAM" id="Phobius"/>
    </source>
</evidence>
<accession>D6XUB0</accession>
<keyword evidence="1" id="KW-1133">Transmembrane helix</keyword>
<proteinExistence type="predicted"/>
<feature type="transmembrane region" description="Helical" evidence="1">
    <location>
        <begin position="21"/>
        <end position="40"/>
    </location>
</feature>
<dbReference type="STRING" id="439292.Bsel_1892"/>
<reference evidence="2" key="1">
    <citation type="submission" date="2009-10" db="EMBL/GenBank/DDBJ databases">
        <title>Complete sequence of Bacillus selenitireducens MLS10.</title>
        <authorList>
            <consortium name="US DOE Joint Genome Institute"/>
            <person name="Lucas S."/>
            <person name="Copeland A."/>
            <person name="Lapidus A."/>
            <person name="Glavina del Rio T."/>
            <person name="Dalin E."/>
            <person name="Tice H."/>
            <person name="Bruce D."/>
            <person name="Goodwin L."/>
            <person name="Pitluck S."/>
            <person name="Sims D."/>
            <person name="Brettin T."/>
            <person name="Detter J.C."/>
            <person name="Han C."/>
            <person name="Larimer F."/>
            <person name="Land M."/>
            <person name="Hauser L."/>
            <person name="Kyrpides N."/>
            <person name="Ovchinnikova G."/>
            <person name="Stolz J."/>
        </authorList>
    </citation>
    <scope>NUCLEOTIDE SEQUENCE [LARGE SCALE GENOMIC DNA]</scope>
    <source>
        <strain evidence="2">MLS10</strain>
    </source>
</reference>
<feature type="transmembrane region" description="Helical" evidence="1">
    <location>
        <begin position="236"/>
        <end position="256"/>
    </location>
</feature>
<feature type="transmembrane region" description="Helical" evidence="1">
    <location>
        <begin position="284"/>
        <end position="306"/>
    </location>
</feature>
<dbReference type="AlphaFoldDB" id="D6XUB0"/>
<feature type="transmembrane region" description="Helical" evidence="1">
    <location>
        <begin position="200"/>
        <end position="229"/>
    </location>
</feature>
<keyword evidence="1" id="KW-0472">Membrane</keyword>
<evidence type="ECO:0000313" key="2">
    <source>
        <dbReference type="EMBL" id="ADH99396.1"/>
    </source>
</evidence>
<dbReference type="GO" id="GO:0140359">
    <property type="term" value="F:ABC-type transporter activity"/>
    <property type="evidence" value="ECO:0007669"/>
    <property type="project" value="InterPro"/>
</dbReference>
<dbReference type="RefSeq" id="WP_013172818.1">
    <property type="nucleotide sequence ID" value="NC_014219.1"/>
</dbReference>
<dbReference type="Proteomes" id="UP000000271">
    <property type="component" value="Chromosome"/>
</dbReference>
<dbReference type="GO" id="GO:0005886">
    <property type="term" value="C:plasma membrane"/>
    <property type="evidence" value="ECO:0007669"/>
    <property type="project" value="UniProtKB-SubCell"/>
</dbReference>
<name>D6XUB0_BACIE</name>
<dbReference type="eggNOG" id="COG1277">
    <property type="taxonomic scope" value="Bacteria"/>
</dbReference>
<sequence length="313" mass="35011">MMYALIKNENMKIYKRLGTKIMFVILAAVIVFIGLVMRFANEVTEPLDGAGEPGLQIEQSDPDQMANMPESMQVQIHEQEMLGTYLIEEEVSQVNRDSMLGFAMENPQLVSFVTMFTVIVGAGIVAGEHSKGTIKLLMIRPVKRWKILLSKWLSTVLFSIVMVLTLIVISLLTGGFLYGFSIDGLRVVEVVDGAVRDMSVWGYMAVTYSLAWVELIIMTTFAFMLGAVFRNQSLSIGLSLVMLFTGGQVVFLLSSYDWAKYLLFAHTNLLQHFNGQPMIEHTTAAFSVGIVVFYFTVFKAIAYLSFSKRDIAD</sequence>
<evidence type="ECO:0000313" key="3">
    <source>
        <dbReference type="Proteomes" id="UP000000271"/>
    </source>
</evidence>
<dbReference type="PANTHER" id="PTHR37305">
    <property type="entry name" value="INTEGRAL MEMBRANE PROTEIN-RELATED"/>
    <property type="match status" value="1"/>
</dbReference>
<organism evidence="2 3">
    <name type="scientific">Bacillus selenitireducens (strain ATCC 700615 / DSM 15326 / MLS10)</name>
    <dbReference type="NCBI Taxonomy" id="439292"/>
    <lineage>
        <taxon>Bacteria</taxon>
        <taxon>Bacillati</taxon>
        <taxon>Bacillota</taxon>
        <taxon>Bacilli</taxon>
        <taxon>Bacillales</taxon>
        <taxon>Bacillaceae</taxon>
        <taxon>Salisediminibacterium</taxon>
    </lineage>
</organism>
<dbReference type="EMBL" id="CP001791">
    <property type="protein sequence ID" value="ADH99396.1"/>
    <property type="molecule type" value="Genomic_DNA"/>
</dbReference>
<dbReference type="OrthoDB" id="8613028at2"/>